<comment type="caution">
    <text evidence="1">The sequence shown here is derived from an EMBL/GenBank/DDBJ whole genome shotgun (WGS) entry which is preliminary data.</text>
</comment>
<gene>
    <name evidence="1" type="ORF">LTR09_010477</name>
</gene>
<sequence>MARLVSSGNPRHHLLTLPQEIQDVIFDLAYPTVLGWKSISRSKWDDKNLQGHRKRNGPFPGSKANDFLVSKMYFRAAAKAYVNNQGFGDFEHPSEYLLYKIPSPLPWQAGIIPAFLSTLSTNTISF</sequence>
<accession>A0AAJ0G8C3</accession>
<organism evidence="1 2">
    <name type="scientific">Extremus antarcticus</name>
    <dbReference type="NCBI Taxonomy" id="702011"/>
    <lineage>
        <taxon>Eukaryota</taxon>
        <taxon>Fungi</taxon>
        <taxon>Dikarya</taxon>
        <taxon>Ascomycota</taxon>
        <taxon>Pezizomycotina</taxon>
        <taxon>Dothideomycetes</taxon>
        <taxon>Dothideomycetidae</taxon>
        <taxon>Mycosphaerellales</taxon>
        <taxon>Extremaceae</taxon>
        <taxon>Extremus</taxon>
    </lineage>
</organism>
<proteinExistence type="predicted"/>
<name>A0AAJ0G8C3_9PEZI</name>
<keyword evidence="2" id="KW-1185">Reference proteome</keyword>
<dbReference type="Proteomes" id="UP001271007">
    <property type="component" value="Unassembled WGS sequence"/>
</dbReference>
<evidence type="ECO:0000313" key="2">
    <source>
        <dbReference type="Proteomes" id="UP001271007"/>
    </source>
</evidence>
<dbReference type="EMBL" id="JAWDJX010000052">
    <property type="protein sequence ID" value="KAK3048138.1"/>
    <property type="molecule type" value="Genomic_DNA"/>
</dbReference>
<reference evidence="1" key="1">
    <citation type="submission" date="2023-04" db="EMBL/GenBank/DDBJ databases">
        <title>Black Yeasts Isolated from many extreme environments.</title>
        <authorList>
            <person name="Coleine C."/>
            <person name="Stajich J.E."/>
            <person name="Selbmann L."/>
        </authorList>
    </citation>
    <scope>NUCLEOTIDE SEQUENCE</scope>
    <source>
        <strain evidence="1">CCFEE 5312</strain>
    </source>
</reference>
<protein>
    <submittedName>
        <fullName evidence="1">Uncharacterized protein</fullName>
    </submittedName>
</protein>
<evidence type="ECO:0000313" key="1">
    <source>
        <dbReference type="EMBL" id="KAK3048138.1"/>
    </source>
</evidence>
<dbReference type="AlphaFoldDB" id="A0AAJ0G8C3"/>